<gene>
    <name evidence="2" type="ORF">SDC9_02497</name>
</gene>
<dbReference type="SUPFAM" id="SSF109604">
    <property type="entry name" value="HD-domain/PDEase-like"/>
    <property type="match status" value="1"/>
</dbReference>
<dbReference type="PANTHER" id="PTHR33525">
    <property type="match status" value="1"/>
</dbReference>
<dbReference type="AlphaFoldDB" id="A0A644SQS4"/>
<dbReference type="PROSITE" id="PS51833">
    <property type="entry name" value="HDOD"/>
    <property type="match status" value="1"/>
</dbReference>
<dbReference type="CDD" id="cd00077">
    <property type="entry name" value="HDc"/>
    <property type="match status" value="1"/>
</dbReference>
<dbReference type="InterPro" id="IPR052340">
    <property type="entry name" value="RNase_Y/CdgJ"/>
</dbReference>
<dbReference type="EMBL" id="VSSQ01000004">
    <property type="protein sequence ID" value="MPL57004.1"/>
    <property type="molecule type" value="Genomic_DNA"/>
</dbReference>
<organism evidence="2">
    <name type="scientific">bioreactor metagenome</name>
    <dbReference type="NCBI Taxonomy" id="1076179"/>
    <lineage>
        <taxon>unclassified sequences</taxon>
        <taxon>metagenomes</taxon>
        <taxon>ecological metagenomes</taxon>
    </lineage>
</organism>
<evidence type="ECO:0000313" key="2">
    <source>
        <dbReference type="EMBL" id="MPL57004.1"/>
    </source>
</evidence>
<dbReference type="Pfam" id="PF08668">
    <property type="entry name" value="HDOD"/>
    <property type="match status" value="1"/>
</dbReference>
<dbReference type="Gene3D" id="1.10.3210.10">
    <property type="entry name" value="Hypothetical protein af1432"/>
    <property type="match status" value="1"/>
</dbReference>
<name>A0A644SQS4_9ZZZZ</name>
<evidence type="ECO:0000259" key="1">
    <source>
        <dbReference type="PROSITE" id="PS51833"/>
    </source>
</evidence>
<proteinExistence type="predicted"/>
<accession>A0A644SQS4</accession>
<feature type="domain" description="HDOD" evidence="1">
    <location>
        <begin position="50"/>
        <end position="263"/>
    </location>
</feature>
<dbReference type="PANTHER" id="PTHR33525:SF3">
    <property type="entry name" value="RIBONUCLEASE Y"/>
    <property type="match status" value="1"/>
</dbReference>
<comment type="caution">
    <text evidence="2">The sequence shown here is derived from an EMBL/GenBank/DDBJ whole genome shotgun (WGS) entry which is preliminary data.</text>
</comment>
<dbReference type="InterPro" id="IPR003607">
    <property type="entry name" value="HD/PDEase_dom"/>
</dbReference>
<protein>
    <recommendedName>
        <fullName evidence="1">HDOD domain-containing protein</fullName>
    </recommendedName>
</protein>
<dbReference type="SMART" id="SM00471">
    <property type="entry name" value="HDc"/>
    <property type="match status" value="1"/>
</dbReference>
<sequence length="330" mass="35639">MRGFEFRHLPGQVVLPCAGAVQTLAQDFAMQSQKESRLFLQKLLQNPPTLPFEPKLLPLLFAVTQEGSNASVRSVVALIEKSPRLATRVLTVANSAAYGLEFKVSTLQRAISIMGLREVRLLVLMVGMSSFIREAQLPKSFDTAAFWNHLLFVATIARTLADVLGGDNGVCGASACAGERLVMVPDEAYIAGLLHDVGKIFFAAARPDLWEKTAEMEQAENCGSSEAETAQLGMDHGLIGAAVMHQWKLPLVLTEPINLHHSPELATTYKMEARLLAAANALAHCSHDAPMLRSKAGEHLPEGCDLDAVSAAVLESMVRIQEAGFAELDA</sequence>
<reference evidence="2" key="1">
    <citation type="submission" date="2019-08" db="EMBL/GenBank/DDBJ databases">
        <authorList>
            <person name="Kucharzyk K."/>
            <person name="Murdoch R.W."/>
            <person name="Higgins S."/>
            <person name="Loffler F."/>
        </authorList>
    </citation>
    <scope>NUCLEOTIDE SEQUENCE</scope>
</reference>
<dbReference type="InterPro" id="IPR013976">
    <property type="entry name" value="HDOD"/>
</dbReference>